<reference evidence="2" key="1">
    <citation type="submission" date="2022-11" db="EMBL/GenBank/DDBJ databases">
        <authorList>
            <person name="Petersen C."/>
        </authorList>
    </citation>
    <scope>NUCLEOTIDE SEQUENCE</scope>
    <source>
        <strain evidence="2">IBT 30761</strain>
    </source>
</reference>
<feature type="compositionally biased region" description="Low complexity" evidence="1">
    <location>
        <begin position="85"/>
        <end position="97"/>
    </location>
</feature>
<dbReference type="OrthoDB" id="4148828at2759"/>
<feature type="compositionally biased region" description="Basic and acidic residues" evidence="1">
    <location>
        <begin position="117"/>
        <end position="137"/>
    </location>
</feature>
<feature type="region of interest" description="Disordered" evidence="1">
    <location>
        <begin position="1"/>
        <end position="281"/>
    </location>
</feature>
<organism evidence="2 3">
    <name type="scientific">Penicillium argentinense</name>
    <dbReference type="NCBI Taxonomy" id="1131581"/>
    <lineage>
        <taxon>Eukaryota</taxon>
        <taxon>Fungi</taxon>
        <taxon>Dikarya</taxon>
        <taxon>Ascomycota</taxon>
        <taxon>Pezizomycotina</taxon>
        <taxon>Eurotiomycetes</taxon>
        <taxon>Eurotiomycetidae</taxon>
        <taxon>Eurotiales</taxon>
        <taxon>Aspergillaceae</taxon>
        <taxon>Penicillium</taxon>
    </lineage>
</organism>
<feature type="compositionally biased region" description="Basic and acidic residues" evidence="1">
    <location>
        <begin position="42"/>
        <end position="51"/>
    </location>
</feature>
<feature type="compositionally biased region" description="Basic and acidic residues" evidence="1">
    <location>
        <begin position="186"/>
        <end position="225"/>
    </location>
</feature>
<evidence type="ECO:0000256" key="1">
    <source>
        <dbReference type="SAM" id="MobiDB-lite"/>
    </source>
</evidence>
<dbReference type="Proteomes" id="UP001149074">
    <property type="component" value="Unassembled WGS sequence"/>
</dbReference>
<accession>A0A9W9EZ75</accession>
<dbReference type="GeneID" id="81360789"/>
<dbReference type="RefSeq" id="XP_056472616.1">
    <property type="nucleotide sequence ID" value="XM_056621810.1"/>
</dbReference>
<name>A0A9W9EZ75_9EURO</name>
<feature type="compositionally biased region" description="Polar residues" evidence="1">
    <location>
        <begin position="151"/>
        <end position="160"/>
    </location>
</feature>
<evidence type="ECO:0000313" key="3">
    <source>
        <dbReference type="Proteomes" id="UP001149074"/>
    </source>
</evidence>
<reference evidence="2" key="2">
    <citation type="journal article" date="2023" name="IMA Fungus">
        <title>Comparative genomic study of the Penicillium genus elucidates a diverse pangenome and 15 lateral gene transfer events.</title>
        <authorList>
            <person name="Petersen C."/>
            <person name="Sorensen T."/>
            <person name="Nielsen M.R."/>
            <person name="Sondergaard T.E."/>
            <person name="Sorensen J.L."/>
            <person name="Fitzpatrick D.A."/>
            <person name="Frisvad J.C."/>
            <person name="Nielsen K.L."/>
        </authorList>
    </citation>
    <scope>NUCLEOTIDE SEQUENCE</scope>
    <source>
        <strain evidence="2">IBT 30761</strain>
    </source>
</reference>
<protein>
    <submittedName>
        <fullName evidence="2">Uncharacterized protein</fullName>
    </submittedName>
</protein>
<evidence type="ECO:0000313" key="2">
    <source>
        <dbReference type="EMBL" id="KAJ5090635.1"/>
    </source>
</evidence>
<dbReference type="AlphaFoldDB" id="A0A9W9EZ75"/>
<gene>
    <name evidence="2" type="ORF">N7532_009319</name>
</gene>
<dbReference type="EMBL" id="JAPQKI010000009">
    <property type="protein sequence ID" value="KAJ5090635.1"/>
    <property type="molecule type" value="Genomic_DNA"/>
</dbReference>
<proteinExistence type="predicted"/>
<sequence>MASVTKPLALFRKSEPSKPLHARWGDVAISVPTEGSWNQYDNPHRPAKERQPYGPGFIPDISPSGQSTNPLREEELEEDKKSVSSERSSGSRRNSLSLGALRPGRLSVRLASRPKNLRGETPTERENLRSEKRRAEFAYKPIHQDYPAEVNETSNQTTTRFRYIPTNGSYLEDIPSPRSQSAQSFREPRSRRDSFSDPFERDRGRESPISRASERGYHVEDDRHNLQSSVADGNDSPGPRLSIGLPPRRRPSPFVSADRKRSSSLKPMTMTMVPDPEELYE</sequence>
<comment type="caution">
    <text evidence="2">The sequence shown here is derived from an EMBL/GenBank/DDBJ whole genome shotgun (WGS) entry which is preliminary data.</text>
</comment>
<keyword evidence="3" id="KW-1185">Reference proteome</keyword>